<feature type="domain" description="FAD-dependent oxidoreductase 2 FAD-binding" evidence="6">
    <location>
        <begin position="3"/>
        <end position="385"/>
    </location>
</feature>
<evidence type="ECO:0000256" key="1">
    <source>
        <dbReference type="ARBA" id="ARBA00001974"/>
    </source>
</evidence>
<dbReference type="AlphaFoldDB" id="A0A6L3XPZ4"/>
<dbReference type="SUPFAM" id="SSF51905">
    <property type="entry name" value="FAD/NAD(P)-binding domain"/>
    <property type="match status" value="1"/>
</dbReference>
<feature type="non-terminal residue" evidence="7">
    <location>
        <position position="1"/>
    </location>
</feature>
<dbReference type="PANTHER" id="PTHR43400">
    <property type="entry name" value="FUMARATE REDUCTASE"/>
    <property type="match status" value="1"/>
</dbReference>
<keyword evidence="4 5" id="KW-0560">Oxidoreductase</keyword>
<dbReference type="EMBL" id="WBSZ01001150">
    <property type="protein sequence ID" value="KAB2506442.1"/>
    <property type="molecule type" value="Genomic_DNA"/>
</dbReference>
<dbReference type="Gene3D" id="3.90.700.10">
    <property type="entry name" value="Succinate dehydrogenase/fumarate reductase flavoprotein, catalytic domain"/>
    <property type="match status" value="1"/>
</dbReference>
<protein>
    <submittedName>
        <fullName evidence="7">Flavocytochrome c</fullName>
    </submittedName>
</protein>
<dbReference type="Gene3D" id="3.50.50.60">
    <property type="entry name" value="FAD/NAD(P)-binding domain"/>
    <property type="match status" value="1"/>
</dbReference>
<dbReference type="InterPro" id="IPR050315">
    <property type="entry name" value="FAD-oxidoreductase_2"/>
</dbReference>
<evidence type="ECO:0000256" key="2">
    <source>
        <dbReference type="ARBA" id="ARBA00022630"/>
    </source>
</evidence>
<evidence type="ECO:0000256" key="3">
    <source>
        <dbReference type="ARBA" id="ARBA00022827"/>
    </source>
</evidence>
<proteinExistence type="inferred from homology"/>
<dbReference type="NCBIfam" id="NF005064">
    <property type="entry name" value="PRK06481.1"/>
    <property type="match status" value="1"/>
</dbReference>
<dbReference type="Pfam" id="PF00890">
    <property type="entry name" value="FAD_binding_2"/>
    <property type="match status" value="1"/>
</dbReference>
<evidence type="ECO:0000313" key="8">
    <source>
        <dbReference type="Proteomes" id="UP000476281"/>
    </source>
</evidence>
<dbReference type="Proteomes" id="UP000476281">
    <property type="component" value="Unassembled WGS sequence"/>
</dbReference>
<dbReference type="NCBIfam" id="TIGR01813">
    <property type="entry name" value="flavo_cyto_c"/>
    <property type="match status" value="1"/>
</dbReference>
<dbReference type="InterPro" id="IPR036188">
    <property type="entry name" value="FAD/NAD-bd_sf"/>
</dbReference>
<dbReference type="InterPro" id="IPR010960">
    <property type="entry name" value="Flavocytochrome_c"/>
</dbReference>
<keyword evidence="3 5" id="KW-0274">FAD</keyword>
<name>A0A6L3XPZ4_9ENTR</name>
<reference evidence="7 8" key="1">
    <citation type="submission" date="2019-09" db="EMBL/GenBank/DDBJ databases">
        <title>Reversal of blaTEM antimicrobial resistance by CRISPR-Cas9 in clinical E. coli and other Enterobacteriaceae strains.</title>
        <authorList>
            <person name="Tagliaferri T."/>
            <person name="Guimaraes N."/>
            <person name="Pereira M."/>
            <person name="Felicori L."/>
            <person name="Horz H.-P."/>
            <person name="Santos S."/>
            <person name="Mendes T."/>
        </authorList>
    </citation>
    <scope>NUCLEOTIDE SEQUENCE [LARGE SCALE GENOMIC DNA]</scope>
    <source>
        <strain evidence="7 8">E2_blaTEM_MG</strain>
    </source>
</reference>
<evidence type="ECO:0000256" key="4">
    <source>
        <dbReference type="ARBA" id="ARBA00023002"/>
    </source>
</evidence>
<dbReference type="GO" id="GO:0016627">
    <property type="term" value="F:oxidoreductase activity, acting on the CH-CH group of donors"/>
    <property type="evidence" value="ECO:0007669"/>
    <property type="project" value="UniProtKB-ARBA"/>
</dbReference>
<gene>
    <name evidence="7" type="ORF">F9C29_23660</name>
</gene>
<evidence type="ECO:0000313" key="7">
    <source>
        <dbReference type="EMBL" id="KAB2506442.1"/>
    </source>
</evidence>
<dbReference type="InterPro" id="IPR003953">
    <property type="entry name" value="FAD-dep_OxRdtase_2_FAD-bd"/>
</dbReference>
<comment type="similarity">
    <text evidence="5">Belongs to the FAD-dependent oxidoreductase 2 family. FRD/SDH subfamily.</text>
</comment>
<accession>A0A6L3XPZ4</accession>
<sequence length="406" mass="43602">IKASAGMNAAETRFQRVKGIQDSKELFYQESLKGGGNKNDPELLRRFVENAPQAIEWLATRGITLNDITTTGGMSIDRTHRPKDGSAVGGYLISGLVRNVNKRNIEVMLDTSVSDIIFENGEVTGVRLTTEENETLTVATKSVIVATGGFSANSQMVVKYRPDLAGFVTTNHKGATGGGIALLERIGAGTVDMGEIQIHPTVEQKTSYLISESIRGGGAILVNQQGNRFYNEMSTRDKVSAQIIALPEKYAYIVFDEHVRAKNKAADEYIAKGFVTSASSPKALAEALGMDHHQFLATLERYNGFVEKQHDDDFGRTTALRAPINEGPFYAIQIAPGVHHTMGGVTINTETCVLDSNHNVLPGAFAAGEVVGGIHGGNRIGGNAVADIIIFGTLAGHQAAMRSKTR</sequence>
<evidence type="ECO:0000259" key="6">
    <source>
        <dbReference type="Pfam" id="PF00890"/>
    </source>
</evidence>
<dbReference type="InterPro" id="IPR027477">
    <property type="entry name" value="Succ_DH/fumarate_Rdtase_cat_sf"/>
</dbReference>
<keyword evidence="2 5" id="KW-0285">Flavoprotein</keyword>
<dbReference type="PANTHER" id="PTHR43400:SF7">
    <property type="entry name" value="FAD-DEPENDENT OXIDOREDUCTASE 2 FAD BINDING DOMAIN-CONTAINING PROTEIN"/>
    <property type="match status" value="1"/>
</dbReference>
<comment type="caution">
    <text evidence="7">The sequence shown here is derived from an EMBL/GenBank/DDBJ whole genome shotgun (WGS) entry which is preliminary data.</text>
</comment>
<dbReference type="FunFam" id="3.90.700.10:FF:000007">
    <property type="entry name" value="NADH-dependent fumarate reductase"/>
    <property type="match status" value="1"/>
</dbReference>
<comment type="cofactor">
    <cofactor evidence="1">
        <name>FAD</name>
        <dbReference type="ChEBI" id="CHEBI:57692"/>
    </cofactor>
</comment>
<dbReference type="SUPFAM" id="SSF56425">
    <property type="entry name" value="Succinate dehydrogenase/fumarate reductase flavoprotein, catalytic domain"/>
    <property type="match status" value="1"/>
</dbReference>
<dbReference type="GO" id="GO:0010181">
    <property type="term" value="F:FMN binding"/>
    <property type="evidence" value="ECO:0007669"/>
    <property type="project" value="InterPro"/>
</dbReference>
<evidence type="ECO:0000256" key="5">
    <source>
        <dbReference type="RuleBase" id="RU366062"/>
    </source>
</evidence>
<organism evidence="7 8">
    <name type="scientific">Enterobacter hormaechei</name>
    <dbReference type="NCBI Taxonomy" id="158836"/>
    <lineage>
        <taxon>Bacteria</taxon>
        <taxon>Pseudomonadati</taxon>
        <taxon>Pseudomonadota</taxon>
        <taxon>Gammaproteobacteria</taxon>
        <taxon>Enterobacterales</taxon>
        <taxon>Enterobacteriaceae</taxon>
        <taxon>Enterobacter</taxon>
        <taxon>Enterobacter cloacae complex</taxon>
    </lineage>
</organism>